<evidence type="ECO:0000256" key="1">
    <source>
        <dbReference type="SAM" id="MobiDB-lite"/>
    </source>
</evidence>
<evidence type="ECO:0000313" key="3">
    <source>
        <dbReference type="Proteomes" id="UP001374584"/>
    </source>
</evidence>
<feature type="compositionally biased region" description="Basic and acidic residues" evidence="1">
    <location>
        <begin position="1"/>
        <end position="10"/>
    </location>
</feature>
<dbReference type="Proteomes" id="UP001374584">
    <property type="component" value="Unassembled WGS sequence"/>
</dbReference>
<sequence length="93" mass="9803">MTDRITKHEEEEQVAAKDAGVGAQENESATEDAGVGAQDNEPAADVGAGTSAGNQGDRVLSMSPFERFMVLVQIQTDQQKQLGICLHQIGGDC</sequence>
<organism evidence="2 3">
    <name type="scientific">Phaseolus coccineus</name>
    <name type="common">Scarlet runner bean</name>
    <name type="synonym">Phaseolus multiflorus</name>
    <dbReference type="NCBI Taxonomy" id="3886"/>
    <lineage>
        <taxon>Eukaryota</taxon>
        <taxon>Viridiplantae</taxon>
        <taxon>Streptophyta</taxon>
        <taxon>Embryophyta</taxon>
        <taxon>Tracheophyta</taxon>
        <taxon>Spermatophyta</taxon>
        <taxon>Magnoliopsida</taxon>
        <taxon>eudicotyledons</taxon>
        <taxon>Gunneridae</taxon>
        <taxon>Pentapetalae</taxon>
        <taxon>rosids</taxon>
        <taxon>fabids</taxon>
        <taxon>Fabales</taxon>
        <taxon>Fabaceae</taxon>
        <taxon>Papilionoideae</taxon>
        <taxon>50 kb inversion clade</taxon>
        <taxon>NPAAA clade</taxon>
        <taxon>indigoferoid/millettioid clade</taxon>
        <taxon>Phaseoleae</taxon>
        <taxon>Phaseolus</taxon>
    </lineage>
</organism>
<feature type="region of interest" description="Disordered" evidence="1">
    <location>
        <begin position="1"/>
        <end position="59"/>
    </location>
</feature>
<proteinExistence type="predicted"/>
<dbReference type="AlphaFoldDB" id="A0AAN9QZB0"/>
<accession>A0AAN9QZB0</accession>
<protein>
    <submittedName>
        <fullName evidence="2">Uncharacterized protein</fullName>
    </submittedName>
</protein>
<dbReference type="EMBL" id="JAYMYR010000008">
    <property type="protein sequence ID" value="KAK7348423.1"/>
    <property type="molecule type" value="Genomic_DNA"/>
</dbReference>
<name>A0AAN9QZB0_PHACN</name>
<reference evidence="2 3" key="1">
    <citation type="submission" date="2024-01" db="EMBL/GenBank/DDBJ databases">
        <title>The genomes of 5 underutilized Papilionoideae crops provide insights into root nodulation and disease resistanc.</title>
        <authorList>
            <person name="Jiang F."/>
        </authorList>
    </citation>
    <scope>NUCLEOTIDE SEQUENCE [LARGE SCALE GENOMIC DNA]</scope>
    <source>
        <strain evidence="2">JINMINGXINNONG_FW02</strain>
        <tissue evidence="2">Leaves</tissue>
    </source>
</reference>
<keyword evidence="3" id="KW-1185">Reference proteome</keyword>
<gene>
    <name evidence="2" type="ORF">VNO80_22979</name>
</gene>
<comment type="caution">
    <text evidence="2">The sequence shown here is derived from an EMBL/GenBank/DDBJ whole genome shotgun (WGS) entry which is preliminary data.</text>
</comment>
<evidence type="ECO:0000313" key="2">
    <source>
        <dbReference type="EMBL" id="KAK7348423.1"/>
    </source>
</evidence>